<feature type="transmembrane region" description="Helical" evidence="2">
    <location>
        <begin position="329"/>
        <end position="353"/>
    </location>
</feature>
<feature type="region of interest" description="Disordered" evidence="1">
    <location>
        <begin position="130"/>
        <end position="157"/>
    </location>
</feature>
<reference evidence="5 6" key="1">
    <citation type="journal article" date="2019" name="Nat. Microbiol.">
        <title>Mediterranean grassland soil C-N compound turnover is dependent on rainfall and depth, and is mediated by genomically divergent microorganisms.</title>
        <authorList>
            <person name="Diamond S."/>
            <person name="Andeer P.F."/>
            <person name="Li Z."/>
            <person name="Crits-Christoph A."/>
            <person name="Burstein D."/>
            <person name="Anantharaman K."/>
            <person name="Lane K.R."/>
            <person name="Thomas B.C."/>
            <person name="Pan C."/>
            <person name="Northen T.R."/>
            <person name="Banfield J.F."/>
        </authorList>
    </citation>
    <scope>NUCLEOTIDE SEQUENCE [LARGE SCALE GENOMIC DNA]</scope>
    <source>
        <strain evidence="3">WS_4</strain>
        <strain evidence="4">WS_7</strain>
    </source>
</reference>
<dbReference type="GO" id="GO:0005886">
    <property type="term" value="C:plasma membrane"/>
    <property type="evidence" value="ECO:0007669"/>
    <property type="project" value="TreeGrafter"/>
</dbReference>
<evidence type="ECO:0000313" key="6">
    <source>
        <dbReference type="Proteomes" id="UP000319829"/>
    </source>
</evidence>
<dbReference type="Proteomes" id="UP000317366">
    <property type="component" value="Unassembled WGS sequence"/>
</dbReference>
<dbReference type="PANTHER" id="PTHR32502">
    <property type="entry name" value="N-ACETYLGALACTOSAMINE PERMEASE II COMPONENT-RELATED"/>
    <property type="match status" value="1"/>
</dbReference>
<evidence type="ECO:0000313" key="4">
    <source>
        <dbReference type="EMBL" id="TMQ63579.1"/>
    </source>
</evidence>
<evidence type="ECO:0000313" key="3">
    <source>
        <dbReference type="EMBL" id="TMQ52934.1"/>
    </source>
</evidence>
<dbReference type="GO" id="GO:0009401">
    <property type="term" value="P:phosphoenolpyruvate-dependent sugar phosphotransferase system"/>
    <property type="evidence" value="ECO:0007669"/>
    <property type="project" value="InterPro"/>
</dbReference>
<feature type="transmembrane region" description="Helical" evidence="2">
    <location>
        <begin position="439"/>
        <end position="461"/>
    </location>
</feature>
<feature type="region of interest" description="Disordered" evidence="1">
    <location>
        <begin position="50"/>
        <end position="111"/>
    </location>
</feature>
<keyword evidence="2" id="KW-1133">Transmembrane helix</keyword>
<proteinExistence type="predicted"/>
<evidence type="ECO:0000256" key="1">
    <source>
        <dbReference type="SAM" id="MobiDB-lite"/>
    </source>
</evidence>
<dbReference type="PROSITE" id="PS51108">
    <property type="entry name" value="PTS_EIID"/>
    <property type="match status" value="1"/>
</dbReference>
<dbReference type="Proteomes" id="UP000319829">
    <property type="component" value="Unassembled WGS sequence"/>
</dbReference>
<sequence length="486" mass="51450">MGALGPSNPARRRRPSSASPHRSLPARRAATTRCRHGGGHRYFGRARLHGATHSGGLGVDRGDAVGPGRYDRGSHRLHGRRMVGDAPPREEPGGRSARGRAGSGRKTSRLRGALLGRGVPDFLARSDLVRGGNGGGHRRSIPHLAPDREHHHRSQDGARLCGAARNGVRVRLPYPRARAAARTALGRDGCARRDPGTPAYGGSHAVIGTQPAGIPGSGPALRGRDLAKVTSRSLYLQALFSAQRQQGLGFAFALIPVIRRLYSGAEEQGKALTRHLGFFGTHPVLAGYVLGVVARLEERRARGITIEETQIEDVKRALASPLAAFGDPLFWVTLRPLAGLVGILGMGILPLANPWGPDLRVLVCPLLALLTYNAVALRFRIAGVPRGYALADDPGKLLHSLKLATLTRVLERSSAFGFGVLVVLTLSVLARSADPASQGLAHIAFVLAPFVLGFLAAAFGLKRWPGRGVEIALAAALVALALSTRV</sequence>
<dbReference type="PANTHER" id="PTHR32502:SF23">
    <property type="entry name" value="TRANSPORT PROTEIN, PTS SYSTEM"/>
    <property type="match status" value="1"/>
</dbReference>
<feature type="compositionally biased region" description="Low complexity" evidence="1">
    <location>
        <begin position="16"/>
        <end position="29"/>
    </location>
</feature>
<organism evidence="3 6">
    <name type="scientific">Eiseniibacteriota bacterium</name>
    <dbReference type="NCBI Taxonomy" id="2212470"/>
    <lineage>
        <taxon>Bacteria</taxon>
        <taxon>Candidatus Eiseniibacteriota</taxon>
    </lineage>
</organism>
<dbReference type="EMBL" id="VBOX01000056">
    <property type="protein sequence ID" value="TMQ63579.1"/>
    <property type="molecule type" value="Genomic_DNA"/>
</dbReference>
<name>A0A538SNI0_UNCEI</name>
<keyword evidence="2" id="KW-0472">Membrane</keyword>
<dbReference type="Pfam" id="PF03613">
    <property type="entry name" value="EIID-AGA"/>
    <property type="match status" value="1"/>
</dbReference>
<gene>
    <name evidence="3" type="ORF">E6K74_10900</name>
    <name evidence="4" type="ORF">E6K77_04885</name>
</gene>
<dbReference type="InterPro" id="IPR050303">
    <property type="entry name" value="GatZ_KbaZ_carbometab"/>
</dbReference>
<feature type="transmembrane region" description="Helical" evidence="2">
    <location>
        <begin position="468"/>
        <end position="484"/>
    </location>
</feature>
<comment type="caution">
    <text evidence="3">The sequence shown here is derived from an EMBL/GenBank/DDBJ whole genome shotgun (WGS) entry which is preliminary data.</text>
</comment>
<feature type="region of interest" description="Disordered" evidence="1">
    <location>
        <begin position="1"/>
        <end position="38"/>
    </location>
</feature>
<dbReference type="InterPro" id="IPR004704">
    <property type="entry name" value="PTS_IID_man"/>
</dbReference>
<feature type="transmembrane region" description="Helical" evidence="2">
    <location>
        <begin position="415"/>
        <end position="433"/>
    </location>
</feature>
<dbReference type="AlphaFoldDB" id="A0A538SNI0"/>
<feature type="transmembrane region" description="Helical" evidence="2">
    <location>
        <begin position="359"/>
        <end position="377"/>
    </location>
</feature>
<keyword evidence="2" id="KW-0812">Transmembrane</keyword>
<protein>
    <submittedName>
        <fullName evidence="3">PTS system mannose/fructose/sorbose family transporter subunit IID</fullName>
    </submittedName>
</protein>
<evidence type="ECO:0000256" key="2">
    <source>
        <dbReference type="SAM" id="Phobius"/>
    </source>
</evidence>
<accession>A0A538SNI0</accession>
<dbReference type="EMBL" id="VBOU01000092">
    <property type="protein sequence ID" value="TMQ52934.1"/>
    <property type="molecule type" value="Genomic_DNA"/>
</dbReference>
<evidence type="ECO:0000313" key="5">
    <source>
        <dbReference type="Proteomes" id="UP000317366"/>
    </source>
</evidence>